<organism evidence="2 3">
    <name type="scientific">Euplotes crassus</name>
    <dbReference type="NCBI Taxonomy" id="5936"/>
    <lineage>
        <taxon>Eukaryota</taxon>
        <taxon>Sar</taxon>
        <taxon>Alveolata</taxon>
        <taxon>Ciliophora</taxon>
        <taxon>Intramacronucleata</taxon>
        <taxon>Spirotrichea</taxon>
        <taxon>Hypotrichia</taxon>
        <taxon>Euplotida</taxon>
        <taxon>Euplotidae</taxon>
        <taxon>Moneuplotes</taxon>
    </lineage>
</organism>
<evidence type="ECO:0000313" key="3">
    <source>
        <dbReference type="Proteomes" id="UP001295684"/>
    </source>
</evidence>
<dbReference type="Proteomes" id="UP001295684">
    <property type="component" value="Unassembled WGS sequence"/>
</dbReference>
<feature type="compositionally biased region" description="Polar residues" evidence="1">
    <location>
        <begin position="291"/>
        <end position="309"/>
    </location>
</feature>
<evidence type="ECO:0000256" key="1">
    <source>
        <dbReference type="SAM" id="MobiDB-lite"/>
    </source>
</evidence>
<reference evidence="2" key="1">
    <citation type="submission" date="2023-07" db="EMBL/GenBank/DDBJ databases">
        <authorList>
            <consortium name="AG Swart"/>
            <person name="Singh M."/>
            <person name="Singh A."/>
            <person name="Seah K."/>
            <person name="Emmerich C."/>
        </authorList>
    </citation>
    <scope>NUCLEOTIDE SEQUENCE</scope>
    <source>
        <strain evidence="2">DP1</strain>
    </source>
</reference>
<protein>
    <submittedName>
        <fullName evidence="2">Uncharacterized protein</fullName>
    </submittedName>
</protein>
<dbReference type="EMBL" id="CAMPGE010008556">
    <property type="protein sequence ID" value="CAI2367449.1"/>
    <property type="molecule type" value="Genomic_DNA"/>
</dbReference>
<gene>
    <name evidence="2" type="ORF">ECRASSUSDP1_LOCUS8734</name>
</gene>
<dbReference type="AlphaFoldDB" id="A0AAD1X8W0"/>
<sequence>MNKNRLKMKVTKSMPKRRKGLIAIPTSDKQLKKEMFQYKKEKRVYRPTHNPVRVTSLGGVEKNSMNKFKQRGYLMASSQSLADCLKKKILKDKICSKICTTNKKVPVLHIDFFKSLNKTMKHVMVKKPDQTANYQTIASPPIFTFRNVKDISKLLDIVPKPDIQKDNLEEPRNMNSVSYQSKPEDVIKLKIPNISSTGNLKIPSRRPGDQCSTPQACFWSKGIKIPSKKLKFSKEKDTSKRSTVTSKLLKTFHEEDLLEEKRKELWDKIRTKTAYKFGTRRNLATCHTPRVQVTQRISKPKQEGNSPFSPFSIEKIGQELDFNFTTRTKEFWETRSTTKHKNRRLSSIFVTSNKDQSPLHLSTNADLLEGEGEIRKESKPVGFMDPCSEVDEVIWNCEQFLRG</sequence>
<keyword evidence="3" id="KW-1185">Reference proteome</keyword>
<accession>A0AAD1X8W0</accession>
<evidence type="ECO:0000313" key="2">
    <source>
        <dbReference type="EMBL" id="CAI2367449.1"/>
    </source>
</evidence>
<feature type="region of interest" description="Disordered" evidence="1">
    <location>
        <begin position="290"/>
        <end position="310"/>
    </location>
</feature>
<name>A0AAD1X8W0_EUPCR</name>
<comment type="caution">
    <text evidence="2">The sequence shown here is derived from an EMBL/GenBank/DDBJ whole genome shotgun (WGS) entry which is preliminary data.</text>
</comment>
<proteinExistence type="predicted"/>